<evidence type="ECO:0000256" key="3">
    <source>
        <dbReference type="ARBA" id="ARBA00010008"/>
    </source>
</evidence>
<name>A0A1E7NJ10_CAMJU</name>
<dbReference type="GO" id="GO:0030170">
    <property type="term" value="F:pyridoxal phosphate binding"/>
    <property type="evidence" value="ECO:0007669"/>
    <property type="project" value="InterPro"/>
</dbReference>
<keyword evidence="6" id="KW-0808">Transferase</keyword>
<evidence type="ECO:0000256" key="11">
    <source>
        <dbReference type="ARBA" id="ARBA00047715"/>
    </source>
</evidence>
<evidence type="ECO:0000313" key="15">
    <source>
        <dbReference type="EMBL" id="RTJ95123.1"/>
    </source>
</evidence>
<sequence>MKLEKILQDLEQNHNLRTLTPLKHENKFVYKQDHKLLNLAGNDYLYLASSKELKAEFLNTLKEQDLFFSSSSSRSLSGNFEIYEELESFLKTKFKDKQILHFNSGYHLNISCIAALSSVSKTLFLADKFIHASMIDGLRLGGADFFRFHHKNMNHLESLIQKHYENYENIIVLSEALFSMDGDFSDFKTLCELKKRYDKIKLYIDEAHSVGCFDEEGLGLVKKLALENEVDFLVFTFGKAIASMGACIICDEKYKKFFINKARAFIYSTALPPINVAWTQFIFKKIPYFKKEREKLEFLSTFFKSKLQEKNHTVLGDAYIISLLLGENKKALEISQKLQKAGFFAPAIKEPTVPKNTARIRFSLHAGLNIEELERIIELL</sequence>
<evidence type="ECO:0000313" key="17">
    <source>
        <dbReference type="Proteomes" id="UP000865560"/>
    </source>
</evidence>
<evidence type="ECO:0000256" key="6">
    <source>
        <dbReference type="ARBA" id="ARBA00022679"/>
    </source>
</evidence>
<evidence type="ECO:0000256" key="7">
    <source>
        <dbReference type="ARBA" id="ARBA00022756"/>
    </source>
</evidence>
<evidence type="ECO:0000256" key="4">
    <source>
        <dbReference type="ARBA" id="ARBA00011738"/>
    </source>
</evidence>
<reference evidence="15 16" key="2">
    <citation type="journal article" date="2019" name="Appl. Environ. Microbiol.">
        <title>Population genetics and characterization of Campylobacter jejuni isolates in western jackdaws and game birds in Finland.</title>
        <authorList>
            <person name="Kovanen S."/>
            <person name="Rossi M."/>
            <person name="Pohja-Mykra M."/>
            <person name="Nieminen T."/>
            <person name="Raunio-Saarnisto M."/>
            <person name="Sauvala M."/>
            <person name="Fredriksson-Ahomaa M."/>
            <person name="Hanninen M.L."/>
            <person name="Kivisto R."/>
        </authorList>
    </citation>
    <scope>NUCLEOTIDE SEQUENCE [LARGE SCALE GENOMIC DNA]</scope>
    <source>
        <strain evidence="15 16">CB296</strain>
    </source>
</reference>
<dbReference type="Gene3D" id="3.40.640.10">
    <property type="entry name" value="Type I PLP-dependent aspartate aminotransferase-like (Major domain)"/>
    <property type="match status" value="1"/>
</dbReference>
<evidence type="ECO:0000256" key="10">
    <source>
        <dbReference type="ARBA" id="ARBA00033381"/>
    </source>
</evidence>
<evidence type="ECO:0000256" key="12">
    <source>
        <dbReference type="RuleBase" id="RU003693"/>
    </source>
</evidence>
<keyword evidence="8 12" id="KW-0663">Pyridoxal phosphate</keyword>
<keyword evidence="7" id="KW-0093">Biotin biosynthesis</keyword>
<dbReference type="EC" id="2.3.1.47" evidence="5"/>
<evidence type="ECO:0000313" key="14">
    <source>
        <dbReference type="EMBL" id="OEV49461.1"/>
    </source>
</evidence>
<dbReference type="Proteomes" id="UP000865560">
    <property type="component" value="Unassembled WGS sequence"/>
</dbReference>
<dbReference type="SUPFAM" id="SSF53383">
    <property type="entry name" value="PLP-dependent transferases"/>
    <property type="match status" value="1"/>
</dbReference>
<dbReference type="GO" id="GO:0009102">
    <property type="term" value="P:biotin biosynthetic process"/>
    <property type="evidence" value="ECO:0007669"/>
    <property type="project" value="UniProtKB-KW"/>
</dbReference>
<reference evidence="14 17" key="1">
    <citation type="submission" date="2016-09" db="EMBL/GenBank/DDBJ databases">
        <title>Campylobacter from American crows.</title>
        <authorList>
            <person name="Weis A.M."/>
            <person name="Weimer B.C."/>
            <person name="Townsend A.K."/>
            <person name="Taff C."/>
        </authorList>
    </citation>
    <scope>NUCLEOTIDE SEQUENCE [LARGE SCALE GENOMIC DNA]</scope>
    <source>
        <strain evidence="14 17">BCW_3791</strain>
    </source>
</reference>
<dbReference type="RefSeq" id="WP_070243310.1">
    <property type="nucleotide sequence ID" value="NZ_JASUQV010000003.1"/>
</dbReference>
<gene>
    <name evidence="14" type="ORF">AJY60_02020</name>
    <name evidence="15" type="ORF">C3H42_06260</name>
</gene>
<dbReference type="GO" id="GO:0008710">
    <property type="term" value="F:8-amino-7-oxononanoate synthase activity"/>
    <property type="evidence" value="ECO:0007669"/>
    <property type="project" value="UniProtKB-EC"/>
</dbReference>
<dbReference type="InterPro" id="IPR001917">
    <property type="entry name" value="Aminotrans_II_pyridoxalP_BS"/>
</dbReference>
<evidence type="ECO:0000256" key="8">
    <source>
        <dbReference type="ARBA" id="ARBA00022898"/>
    </source>
</evidence>
<dbReference type="Proteomes" id="UP000287237">
    <property type="component" value="Unassembled WGS sequence"/>
</dbReference>
<comment type="caution">
    <text evidence="15">The sequence shown here is derived from an EMBL/GenBank/DDBJ whole genome shotgun (WGS) entry which is preliminary data.</text>
</comment>
<protein>
    <recommendedName>
        <fullName evidence="5">8-amino-7-oxononanoate synthase</fullName>
        <ecNumber evidence="5">2.3.1.47</ecNumber>
    </recommendedName>
    <alternativeName>
        <fullName evidence="9">7-keto-8-amino-pelargonic acid synthase</fullName>
    </alternativeName>
    <alternativeName>
        <fullName evidence="10">8-amino-7-ketopelargonate synthase</fullName>
    </alternativeName>
</protein>
<dbReference type="PANTHER" id="PTHR13693">
    <property type="entry name" value="CLASS II AMINOTRANSFERASE/8-AMINO-7-OXONONANOATE SYNTHASE"/>
    <property type="match status" value="1"/>
</dbReference>
<dbReference type="EMBL" id="PRCK01000005">
    <property type="protein sequence ID" value="RTJ95123.1"/>
    <property type="molecule type" value="Genomic_DNA"/>
</dbReference>
<comment type="pathway">
    <text evidence="2">Cofactor biosynthesis; biotin biosynthesis.</text>
</comment>
<evidence type="ECO:0000256" key="9">
    <source>
        <dbReference type="ARBA" id="ARBA00032610"/>
    </source>
</evidence>
<dbReference type="PROSITE" id="PS00599">
    <property type="entry name" value="AA_TRANSFER_CLASS_2"/>
    <property type="match status" value="1"/>
</dbReference>
<accession>A0A1E7NJ10</accession>
<dbReference type="Gene3D" id="3.90.1150.10">
    <property type="entry name" value="Aspartate Aminotransferase, domain 1"/>
    <property type="match status" value="1"/>
</dbReference>
<dbReference type="InterPro" id="IPR015422">
    <property type="entry name" value="PyrdxlP-dep_Trfase_small"/>
</dbReference>
<evidence type="ECO:0000259" key="13">
    <source>
        <dbReference type="Pfam" id="PF00155"/>
    </source>
</evidence>
<dbReference type="EMBL" id="MJVJ01000046">
    <property type="protein sequence ID" value="OEV49461.1"/>
    <property type="molecule type" value="Genomic_DNA"/>
</dbReference>
<comment type="subunit">
    <text evidence="4">Homodimer.</text>
</comment>
<dbReference type="PANTHER" id="PTHR13693:SF100">
    <property type="entry name" value="8-AMINO-7-OXONONANOATE SYNTHASE"/>
    <property type="match status" value="1"/>
</dbReference>
<dbReference type="AlphaFoldDB" id="A0A1E7NJ10"/>
<dbReference type="InterPro" id="IPR015421">
    <property type="entry name" value="PyrdxlP-dep_Trfase_major"/>
</dbReference>
<evidence type="ECO:0000313" key="16">
    <source>
        <dbReference type="Proteomes" id="UP000287237"/>
    </source>
</evidence>
<dbReference type="Pfam" id="PF00155">
    <property type="entry name" value="Aminotran_1_2"/>
    <property type="match status" value="1"/>
</dbReference>
<comment type="catalytic activity">
    <reaction evidence="11">
        <text>6-carboxyhexanoyl-[ACP] + L-alanine + H(+) = (8S)-8-amino-7-oxononanoate + holo-[ACP] + CO2</text>
        <dbReference type="Rhea" id="RHEA:42288"/>
        <dbReference type="Rhea" id="RHEA-COMP:9685"/>
        <dbReference type="Rhea" id="RHEA-COMP:9955"/>
        <dbReference type="ChEBI" id="CHEBI:15378"/>
        <dbReference type="ChEBI" id="CHEBI:16526"/>
        <dbReference type="ChEBI" id="CHEBI:57972"/>
        <dbReference type="ChEBI" id="CHEBI:64479"/>
        <dbReference type="ChEBI" id="CHEBI:78846"/>
        <dbReference type="ChEBI" id="CHEBI:149468"/>
        <dbReference type="EC" id="2.3.1.47"/>
    </reaction>
</comment>
<evidence type="ECO:0000256" key="2">
    <source>
        <dbReference type="ARBA" id="ARBA00004746"/>
    </source>
</evidence>
<evidence type="ECO:0000256" key="5">
    <source>
        <dbReference type="ARBA" id="ARBA00013187"/>
    </source>
</evidence>
<feature type="domain" description="Aminotransferase class I/classII large" evidence="13">
    <location>
        <begin position="35"/>
        <end position="378"/>
    </location>
</feature>
<dbReference type="InterPro" id="IPR050087">
    <property type="entry name" value="AON_synthase_class-II"/>
</dbReference>
<proteinExistence type="inferred from homology"/>
<comment type="cofactor">
    <cofactor evidence="1 12">
        <name>pyridoxal 5'-phosphate</name>
        <dbReference type="ChEBI" id="CHEBI:597326"/>
    </cofactor>
</comment>
<evidence type="ECO:0000256" key="1">
    <source>
        <dbReference type="ARBA" id="ARBA00001933"/>
    </source>
</evidence>
<dbReference type="InterPro" id="IPR015424">
    <property type="entry name" value="PyrdxlP-dep_Trfase"/>
</dbReference>
<dbReference type="InterPro" id="IPR004839">
    <property type="entry name" value="Aminotransferase_I/II_large"/>
</dbReference>
<organism evidence="15 16">
    <name type="scientific">Campylobacter jejuni</name>
    <dbReference type="NCBI Taxonomy" id="197"/>
    <lineage>
        <taxon>Bacteria</taxon>
        <taxon>Pseudomonadati</taxon>
        <taxon>Campylobacterota</taxon>
        <taxon>Epsilonproteobacteria</taxon>
        <taxon>Campylobacterales</taxon>
        <taxon>Campylobacteraceae</taxon>
        <taxon>Campylobacter</taxon>
    </lineage>
</organism>
<comment type="similarity">
    <text evidence="3">Belongs to the class-II pyridoxal-phosphate-dependent aminotransferase family. BioF subfamily.</text>
</comment>